<dbReference type="AlphaFoldDB" id="A0A096XL01"/>
<name>A0A096XL01_VIBCL</name>
<dbReference type="EMBL" id="KJ123688">
    <property type="protein sequence ID" value="AIA77234.1"/>
    <property type="molecule type" value="Genomic_DNA"/>
</dbReference>
<dbReference type="RefSeq" id="WP_199367545.1">
    <property type="nucleotide sequence ID" value="NZ_JAEMFH010000026.1"/>
</dbReference>
<protein>
    <submittedName>
        <fullName evidence="1">Uncharacterized protein</fullName>
    </submittedName>
</protein>
<gene>
    <name evidence="1" type="ORF">RME009</name>
</gene>
<sequence>MPMFKYHLDTTKKLSVNGQGFSVLQVYTDTKVTNSQLFINVNDLVENSPLTRGEVNEHVANASEEQVIIDQEQTLIRVSSALKLNDPKLRDVDPNVRSQAQQFEQVIDKINMMPKLNEERAIASETVKTKSTKAKQDYKNQRVIQGLGNVCEKTNQPIPQGDNLHIHHDPREADFPELAAEEASLSAIGSTVHSEGHKNDNNPFN</sequence>
<proteinExistence type="predicted"/>
<evidence type="ECO:0000313" key="1">
    <source>
        <dbReference type="EMBL" id="AIA77234.1"/>
    </source>
</evidence>
<accession>A0A096XL01</accession>
<organism evidence="1">
    <name type="scientific">Vibrio cholerae</name>
    <dbReference type="NCBI Taxonomy" id="666"/>
    <lineage>
        <taxon>Bacteria</taxon>
        <taxon>Pseudomonadati</taxon>
        <taxon>Pseudomonadota</taxon>
        <taxon>Gammaproteobacteria</taxon>
        <taxon>Vibrionales</taxon>
        <taxon>Vibrionaceae</taxon>
        <taxon>Vibrio</taxon>
    </lineage>
</organism>
<reference evidence="1" key="1">
    <citation type="journal article" date="2014" name="Environ. Microbiol.">
        <title>A genomic island integrated into recA of Vibrio cholerae contains a divergent recA and provides multi-pathway protection from DNA damage.</title>
        <authorList>
            <person name="Rapa R.A."/>
            <person name="Islam A."/>
            <person name="Monahan L.G."/>
            <person name="Mutreja A."/>
            <person name="Thomson N."/>
            <person name="Charles I.G."/>
            <person name="Stokes H.W."/>
            <person name="Labbate M."/>
        </authorList>
    </citation>
    <scope>NUCLEOTIDE SEQUENCE</scope>
    <source>
        <strain evidence="1">S24</strain>
    </source>
</reference>